<dbReference type="EMBL" id="JAHVKP010000001">
    <property type="protein sequence ID" value="MBY6217198.1"/>
    <property type="molecule type" value="Genomic_DNA"/>
</dbReference>
<dbReference type="RefSeq" id="WP_221427954.1">
    <property type="nucleotide sequence ID" value="NZ_CP095080.1"/>
</dbReference>
<comment type="caution">
    <text evidence="1">The sequence shown here is derived from an EMBL/GenBank/DDBJ whole genome shotgun (WGS) entry which is preliminary data.</text>
</comment>
<dbReference type="Proteomes" id="UP000824927">
    <property type="component" value="Unassembled WGS sequence"/>
</dbReference>
<gene>
    <name evidence="1" type="ORF">KUV31_02465</name>
</gene>
<proteinExistence type="predicted"/>
<name>A0A9Q3RZA1_9SPHN</name>
<evidence type="ECO:0000313" key="2">
    <source>
        <dbReference type="Proteomes" id="UP000824927"/>
    </source>
</evidence>
<evidence type="ECO:0000313" key="1">
    <source>
        <dbReference type="EMBL" id="MBY6217198.1"/>
    </source>
</evidence>
<organism evidence="1 2">
    <name type="scientific">Qipengyuania aquimaris</name>
    <dbReference type="NCBI Taxonomy" id="255984"/>
    <lineage>
        <taxon>Bacteria</taxon>
        <taxon>Pseudomonadati</taxon>
        <taxon>Pseudomonadota</taxon>
        <taxon>Alphaproteobacteria</taxon>
        <taxon>Sphingomonadales</taxon>
        <taxon>Erythrobacteraceae</taxon>
        <taxon>Qipengyuania</taxon>
    </lineage>
</organism>
<dbReference type="AlphaFoldDB" id="A0A9Q3RZA1"/>
<sequence>MFAFNVSDNRAFASVFALAATGFFMAMAIVPATPVIA</sequence>
<protein>
    <submittedName>
        <fullName evidence="1">Recombination protein F</fullName>
    </submittedName>
</protein>
<accession>A0A9Q3RZA1</accession>
<reference evidence="1" key="1">
    <citation type="submission" date="2021-06" db="EMBL/GenBank/DDBJ databases">
        <title>50 bacteria genomes isolated from Dapeng, Shenzhen, China.</title>
        <authorList>
            <person name="Zheng W."/>
            <person name="Yu S."/>
            <person name="Huang Y."/>
        </authorList>
    </citation>
    <scope>NUCLEOTIDE SEQUENCE</scope>
    <source>
        <strain evidence="1">DP4N28-2</strain>
    </source>
</reference>